<name>A0ABD1EZC3_HYPHA</name>
<evidence type="ECO:0000313" key="2">
    <source>
        <dbReference type="Proteomes" id="UP001566132"/>
    </source>
</evidence>
<dbReference type="Proteomes" id="UP001566132">
    <property type="component" value="Unassembled WGS sequence"/>
</dbReference>
<comment type="caution">
    <text evidence="1">The sequence shown here is derived from an EMBL/GenBank/DDBJ whole genome shotgun (WGS) entry which is preliminary data.</text>
</comment>
<organism evidence="1 2">
    <name type="scientific">Hypothenemus hampei</name>
    <name type="common">Coffee berry borer</name>
    <dbReference type="NCBI Taxonomy" id="57062"/>
    <lineage>
        <taxon>Eukaryota</taxon>
        <taxon>Metazoa</taxon>
        <taxon>Ecdysozoa</taxon>
        <taxon>Arthropoda</taxon>
        <taxon>Hexapoda</taxon>
        <taxon>Insecta</taxon>
        <taxon>Pterygota</taxon>
        <taxon>Neoptera</taxon>
        <taxon>Endopterygota</taxon>
        <taxon>Coleoptera</taxon>
        <taxon>Polyphaga</taxon>
        <taxon>Cucujiformia</taxon>
        <taxon>Curculionidae</taxon>
        <taxon>Scolytinae</taxon>
        <taxon>Hypothenemus</taxon>
    </lineage>
</organism>
<accession>A0ABD1EZC3</accession>
<dbReference type="EMBL" id="JBDJPC010000004">
    <property type="protein sequence ID" value="KAL1506396.1"/>
    <property type="molecule type" value="Genomic_DNA"/>
</dbReference>
<sequence length="68" mass="7941">MVSYLAKEHSRVSSSVAACKETERGSNIVCRSTNVYTRVVFTTLTFKRRYSFFSKKNQAYFYYCVNSE</sequence>
<reference evidence="1 2" key="1">
    <citation type="submission" date="2024-05" db="EMBL/GenBank/DDBJ databases">
        <title>Genetic variation in Jamaican populations of the coffee berry borer (Hypothenemus hampei).</title>
        <authorList>
            <person name="Errbii M."/>
            <person name="Myrie A."/>
        </authorList>
    </citation>
    <scope>NUCLEOTIDE SEQUENCE [LARGE SCALE GENOMIC DNA]</scope>
    <source>
        <strain evidence="1">JA-Hopewell-2020-01-JO</strain>
        <tissue evidence="1">Whole body</tissue>
    </source>
</reference>
<gene>
    <name evidence="1" type="ORF">ABEB36_005767</name>
</gene>
<keyword evidence="2" id="KW-1185">Reference proteome</keyword>
<protein>
    <submittedName>
        <fullName evidence="1">Uncharacterized protein</fullName>
    </submittedName>
</protein>
<evidence type="ECO:0000313" key="1">
    <source>
        <dbReference type="EMBL" id="KAL1506396.1"/>
    </source>
</evidence>
<dbReference type="AlphaFoldDB" id="A0ABD1EZC3"/>
<proteinExistence type="predicted"/>